<comment type="caution">
    <text evidence="1">The sequence shown here is derived from an EMBL/GenBank/DDBJ whole genome shotgun (WGS) entry which is preliminary data.</text>
</comment>
<name>A0ABS8UYH5_DATST</name>
<organism evidence="1 2">
    <name type="scientific">Datura stramonium</name>
    <name type="common">Jimsonweed</name>
    <name type="synonym">Common thornapple</name>
    <dbReference type="NCBI Taxonomy" id="4076"/>
    <lineage>
        <taxon>Eukaryota</taxon>
        <taxon>Viridiplantae</taxon>
        <taxon>Streptophyta</taxon>
        <taxon>Embryophyta</taxon>
        <taxon>Tracheophyta</taxon>
        <taxon>Spermatophyta</taxon>
        <taxon>Magnoliopsida</taxon>
        <taxon>eudicotyledons</taxon>
        <taxon>Gunneridae</taxon>
        <taxon>Pentapetalae</taxon>
        <taxon>asterids</taxon>
        <taxon>lamiids</taxon>
        <taxon>Solanales</taxon>
        <taxon>Solanaceae</taxon>
        <taxon>Solanoideae</taxon>
        <taxon>Datureae</taxon>
        <taxon>Datura</taxon>
    </lineage>
</organism>
<accession>A0ABS8UYH5</accession>
<evidence type="ECO:0008006" key="3">
    <source>
        <dbReference type="Google" id="ProtNLM"/>
    </source>
</evidence>
<keyword evidence="2" id="KW-1185">Reference proteome</keyword>
<protein>
    <recommendedName>
        <fullName evidence="3">Reverse transcriptase domain-containing protein</fullName>
    </recommendedName>
</protein>
<sequence>MFLAIIKSKVEDKYFGYEGGDNILGIRIIGNSMWRLQANLKNLAGGGVNGQALSEMFMNKSAMMLLARPLDEEEIKVPSSTQVLVVRPTTMTTMIDSRESRACPGRLFIISLSCMSGNVVIKVDMDKTYDMLSWSFLENVLKKLGFSNSLD</sequence>
<evidence type="ECO:0000313" key="2">
    <source>
        <dbReference type="Proteomes" id="UP000823775"/>
    </source>
</evidence>
<dbReference type="EMBL" id="JACEIK010003018">
    <property type="protein sequence ID" value="MCD9639913.1"/>
    <property type="molecule type" value="Genomic_DNA"/>
</dbReference>
<evidence type="ECO:0000313" key="1">
    <source>
        <dbReference type="EMBL" id="MCD9639913.1"/>
    </source>
</evidence>
<gene>
    <name evidence="1" type="ORF">HAX54_024868</name>
</gene>
<dbReference type="Proteomes" id="UP000823775">
    <property type="component" value="Unassembled WGS sequence"/>
</dbReference>
<proteinExistence type="predicted"/>
<reference evidence="1 2" key="1">
    <citation type="journal article" date="2021" name="BMC Genomics">
        <title>Datura genome reveals duplications of psychoactive alkaloid biosynthetic genes and high mutation rate following tissue culture.</title>
        <authorList>
            <person name="Rajewski A."/>
            <person name="Carter-House D."/>
            <person name="Stajich J."/>
            <person name="Litt A."/>
        </authorList>
    </citation>
    <scope>NUCLEOTIDE SEQUENCE [LARGE SCALE GENOMIC DNA]</scope>
    <source>
        <strain evidence="1">AR-01</strain>
    </source>
</reference>